<dbReference type="OrthoDB" id="3508128at2"/>
<gene>
    <name evidence="4" type="ORF">FGL98_23790</name>
</gene>
<evidence type="ECO:0000313" key="4">
    <source>
        <dbReference type="EMBL" id="TWP32603.1"/>
    </source>
</evidence>
<dbReference type="InterPro" id="IPR024498">
    <property type="entry name" value="DUF2786"/>
</dbReference>
<dbReference type="Pfam" id="PF10979">
    <property type="entry name" value="DUF2786"/>
    <property type="match status" value="1"/>
</dbReference>
<name>A0A563DRL8_9MICO</name>
<reference evidence="4 5" key="1">
    <citation type="submission" date="2019-05" db="EMBL/GenBank/DDBJ databases">
        <authorList>
            <person name="Lee S.D."/>
        </authorList>
    </citation>
    <scope>NUCLEOTIDE SEQUENCE [LARGE SCALE GENOMIC DNA]</scope>
    <source>
        <strain evidence="4 5">C5-26</strain>
    </source>
</reference>
<comment type="caution">
    <text evidence="4">The sequence shown here is derived from an EMBL/GenBank/DDBJ whole genome shotgun (WGS) entry which is preliminary data.</text>
</comment>
<dbReference type="Proteomes" id="UP000320244">
    <property type="component" value="Unassembled WGS sequence"/>
</dbReference>
<organism evidence="4 5">
    <name type="scientific">Leekyejoonella antrihumi</name>
    <dbReference type="NCBI Taxonomy" id="1660198"/>
    <lineage>
        <taxon>Bacteria</taxon>
        <taxon>Bacillati</taxon>
        <taxon>Actinomycetota</taxon>
        <taxon>Actinomycetes</taxon>
        <taxon>Micrococcales</taxon>
        <taxon>Dermacoccaceae</taxon>
        <taxon>Leekyejoonella</taxon>
    </lineage>
</organism>
<feature type="domain" description="DUF2786" evidence="2">
    <location>
        <begin position="235"/>
        <end position="273"/>
    </location>
</feature>
<proteinExistence type="predicted"/>
<accession>A0A563DRL8</accession>
<evidence type="ECO:0000256" key="1">
    <source>
        <dbReference type="SAM" id="MobiDB-lite"/>
    </source>
</evidence>
<feature type="region of interest" description="Disordered" evidence="1">
    <location>
        <begin position="1"/>
        <end position="59"/>
    </location>
</feature>
<dbReference type="EMBL" id="VCQV01000065">
    <property type="protein sequence ID" value="TWP32603.1"/>
    <property type="molecule type" value="Genomic_DNA"/>
</dbReference>
<keyword evidence="5" id="KW-1185">Reference proteome</keyword>
<evidence type="ECO:0000259" key="2">
    <source>
        <dbReference type="Pfam" id="PF10979"/>
    </source>
</evidence>
<sequence>MGRNNQQRRRAKAKSRREKARASSTPMTDPGPRLGDEDTAGAGFGGPRASSTFGGPAQGPSIEAQVYDLAGRAVRAVDARERERVRTTLARIVERGGGSRIVERVLTTCLRDMLEQAWRSGWEPADLHRLVGKRHKAADQDLLLDAMADQIGRYAEATVDPRWHAQLRELDATSWWPEHRTYLSARGDASWLVTLDSAVTVLGLLGGIPALESLGPPPGGYTQPRHTERAPVDERILSRVRALLAKAESTTFEAEAETFTAGAQALMARHSIDAALLAATHQRDADAPQARRIGVDAPYEAPKALLLTEVAEANRCRTVWSKELGFVTVLGFETDLDAVETLFTSLLVQVTSALSREGTRTYRNGQSRTRTFRQSFLSAFARRIGERLQAVTQEETDAAVAAQSAAGSGSRALVPLLAERSQEVNDSVDEMFPQLKEHAITMGTDYEGWESGRRAADQAALNRGAAVEQRRGA</sequence>
<evidence type="ECO:0000259" key="3">
    <source>
        <dbReference type="Pfam" id="PF23771"/>
    </source>
</evidence>
<feature type="compositionally biased region" description="Basic residues" evidence="1">
    <location>
        <begin position="1"/>
        <end position="19"/>
    </location>
</feature>
<protein>
    <submittedName>
        <fullName evidence="4">DUF2786 domain-containing protein</fullName>
    </submittedName>
</protein>
<reference evidence="4 5" key="2">
    <citation type="submission" date="2019-08" db="EMBL/GenBank/DDBJ databases">
        <title>Jejuicoccus antrihumi gen. nov., sp. nov., a new member of the family Dermacoccaceae isolated from a cave.</title>
        <authorList>
            <person name="Schumann P."/>
            <person name="Kim I.S."/>
        </authorList>
    </citation>
    <scope>NUCLEOTIDE SEQUENCE [LARGE SCALE GENOMIC DNA]</scope>
    <source>
        <strain evidence="4 5">C5-26</strain>
    </source>
</reference>
<feature type="domain" description="DUF7168" evidence="3">
    <location>
        <begin position="304"/>
        <end position="406"/>
    </location>
</feature>
<dbReference type="AlphaFoldDB" id="A0A563DRL8"/>
<evidence type="ECO:0000313" key="5">
    <source>
        <dbReference type="Proteomes" id="UP000320244"/>
    </source>
</evidence>
<dbReference type="Pfam" id="PF23771">
    <property type="entry name" value="DUF7168"/>
    <property type="match status" value="1"/>
</dbReference>
<dbReference type="InterPro" id="IPR055592">
    <property type="entry name" value="DUF7168"/>
</dbReference>